<dbReference type="GO" id="GO:0016757">
    <property type="term" value="F:glycosyltransferase activity"/>
    <property type="evidence" value="ECO:0007669"/>
    <property type="project" value="InterPro"/>
</dbReference>
<gene>
    <name evidence="2" type="ORF">K6K41_15680</name>
</gene>
<dbReference type="KEGG" id="cmet:K6K41_15680"/>
<dbReference type="RefSeq" id="WP_428978529.1">
    <property type="nucleotide sequence ID" value="NZ_CP081869.1"/>
</dbReference>
<dbReference type="InterPro" id="IPR049625">
    <property type="entry name" value="Glyco_transf_61_cat"/>
</dbReference>
<dbReference type="EMBL" id="CP081869">
    <property type="protein sequence ID" value="QZN98494.1"/>
    <property type="molecule type" value="Genomic_DNA"/>
</dbReference>
<sequence length="158" mass="17507">MHSASTALIPPPTNAAERFETASANGPYIYLSRSMLASDPRGCRSDEQALEQRLAANGFKILHPETMTIAEQVSTFRSASVVAGMIGSAFHNSLFVENPNLQIIYLAEENIYERYLIIDGAKMYKSTYVNCIQSARLGSELVRTLDVNSACHEIFERI</sequence>
<evidence type="ECO:0000259" key="1">
    <source>
        <dbReference type="Pfam" id="PF04577"/>
    </source>
</evidence>
<dbReference type="Pfam" id="PF04577">
    <property type="entry name" value="Glyco_transf_61"/>
    <property type="match status" value="1"/>
</dbReference>
<dbReference type="Proteomes" id="UP000825701">
    <property type="component" value="Chromosome"/>
</dbReference>
<organism evidence="2 3">
    <name type="scientific">Chenggangzhangella methanolivorans</name>
    <dbReference type="NCBI Taxonomy" id="1437009"/>
    <lineage>
        <taxon>Bacteria</taxon>
        <taxon>Pseudomonadati</taxon>
        <taxon>Pseudomonadota</taxon>
        <taxon>Alphaproteobacteria</taxon>
        <taxon>Hyphomicrobiales</taxon>
        <taxon>Methylopilaceae</taxon>
        <taxon>Chenggangzhangella</taxon>
    </lineage>
</organism>
<name>A0A9E6R618_9HYPH</name>
<proteinExistence type="predicted"/>
<evidence type="ECO:0000313" key="2">
    <source>
        <dbReference type="EMBL" id="QZN98494.1"/>
    </source>
</evidence>
<evidence type="ECO:0000313" key="3">
    <source>
        <dbReference type="Proteomes" id="UP000825701"/>
    </source>
</evidence>
<reference evidence="2" key="1">
    <citation type="submission" date="2021-08" db="EMBL/GenBank/DDBJ databases">
        <authorList>
            <person name="Zhang H."/>
            <person name="Xu M."/>
            <person name="Yu Z."/>
            <person name="Yang L."/>
            <person name="Cai Y."/>
        </authorList>
    </citation>
    <scope>NUCLEOTIDE SEQUENCE</scope>
    <source>
        <strain evidence="2">CHL1</strain>
    </source>
</reference>
<keyword evidence="3" id="KW-1185">Reference proteome</keyword>
<accession>A0A9E6R618</accession>
<protein>
    <submittedName>
        <fullName evidence="2">Glycosyltransferase 61 family protein</fullName>
    </submittedName>
</protein>
<feature type="domain" description="Glycosyltransferase 61 catalytic" evidence="1">
    <location>
        <begin position="18"/>
        <end position="97"/>
    </location>
</feature>
<dbReference type="AlphaFoldDB" id="A0A9E6R618"/>